<dbReference type="EMBL" id="QWEI01000002">
    <property type="protein sequence ID" value="RHW38331.1"/>
    <property type="molecule type" value="Genomic_DNA"/>
</dbReference>
<name>A0A396SAG8_9BACL</name>
<evidence type="ECO:0000313" key="3">
    <source>
        <dbReference type="Proteomes" id="UP000265692"/>
    </source>
</evidence>
<evidence type="ECO:0000313" key="2">
    <source>
        <dbReference type="EMBL" id="RHW38331.1"/>
    </source>
</evidence>
<dbReference type="InterPro" id="IPR012854">
    <property type="entry name" value="Cu_amine_oxidase-like_N"/>
</dbReference>
<sequence length="195" mass="22297">MVGGKLLKGRTYGPIRAIGEELDAQIKWKNKTKVATLIKDDHTITMQAGSKVVTVNGIKILMDASVHLEDGRIYLPMRYVSEALGELIRWDKGRQYAVLGDEYREHLFIYVQPIFFRDAIEILDKEISNSGNDYTEMTDASYLDYSYPSQKSMTITSTKVVWEEDVYLTQEASLVKKNGKWVVTSINESTELYRP</sequence>
<dbReference type="Proteomes" id="UP000265692">
    <property type="component" value="Unassembled WGS sequence"/>
</dbReference>
<accession>A0A396SAG8</accession>
<dbReference type="Pfam" id="PF07833">
    <property type="entry name" value="Cu_amine_oxidN1"/>
    <property type="match status" value="1"/>
</dbReference>
<proteinExistence type="predicted"/>
<keyword evidence="3" id="KW-1185">Reference proteome</keyword>
<reference evidence="2 3" key="1">
    <citation type="submission" date="2018-08" db="EMBL/GenBank/DDBJ databases">
        <title>Lysinibacillus sp. YLB-03 draft genome sequence.</title>
        <authorList>
            <person name="Yu L."/>
        </authorList>
    </citation>
    <scope>NUCLEOTIDE SEQUENCE [LARGE SCALE GENOMIC DNA]</scope>
    <source>
        <strain evidence="2 3">YLB-03</strain>
    </source>
</reference>
<dbReference type="AlphaFoldDB" id="A0A396SAG8"/>
<dbReference type="RefSeq" id="WP_118875365.1">
    <property type="nucleotide sequence ID" value="NZ_QWEI01000002.1"/>
</dbReference>
<protein>
    <submittedName>
        <fullName evidence="2">Copper amine oxidase N-terminal domain-containing protein</fullName>
    </submittedName>
</protein>
<evidence type="ECO:0000259" key="1">
    <source>
        <dbReference type="Pfam" id="PF07833"/>
    </source>
</evidence>
<comment type="caution">
    <text evidence="2">The sequence shown here is derived from an EMBL/GenBank/DDBJ whole genome shotgun (WGS) entry which is preliminary data.</text>
</comment>
<dbReference type="OrthoDB" id="9785345at2"/>
<gene>
    <name evidence="2" type="ORF">D1B33_05445</name>
</gene>
<feature type="domain" description="Copper amine oxidase-like N-terminal" evidence="1">
    <location>
        <begin position="8"/>
        <end position="95"/>
    </location>
</feature>
<organism evidence="2 3">
    <name type="scientific">Ureibacillus yapensis</name>
    <dbReference type="NCBI Taxonomy" id="2304605"/>
    <lineage>
        <taxon>Bacteria</taxon>
        <taxon>Bacillati</taxon>
        <taxon>Bacillota</taxon>
        <taxon>Bacilli</taxon>
        <taxon>Bacillales</taxon>
        <taxon>Caryophanaceae</taxon>
        <taxon>Ureibacillus</taxon>
    </lineage>
</organism>
<dbReference type="Gene3D" id="3.30.457.10">
    <property type="entry name" value="Copper amine oxidase-like, N-terminal domain"/>
    <property type="match status" value="1"/>
</dbReference>
<dbReference type="InterPro" id="IPR036582">
    <property type="entry name" value="Mao_N_sf"/>
</dbReference>
<dbReference type="SUPFAM" id="SSF55383">
    <property type="entry name" value="Copper amine oxidase, domain N"/>
    <property type="match status" value="1"/>
</dbReference>